<keyword evidence="5" id="KW-1185">Reference proteome</keyword>
<evidence type="ECO:0000256" key="3">
    <source>
        <dbReference type="SAM" id="SignalP"/>
    </source>
</evidence>
<feature type="signal peptide" evidence="3">
    <location>
        <begin position="1"/>
        <end position="22"/>
    </location>
</feature>
<dbReference type="Proteomes" id="UP000579812">
    <property type="component" value="Unassembled WGS sequence"/>
</dbReference>
<feature type="chain" id="PRO_5029502804" description="Ig-like domain-containing protein" evidence="3">
    <location>
        <begin position="23"/>
        <end position="286"/>
    </location>
</feature>
<accession>A0A7J6DBX8</accession>
<name>A0A7J6DBX8_9TELE</name>
<organism evidence="4 5">
    <name type="scientific">Onychostoma macrolepis</name>
    <dbReference type="NCBI Taxonomy" id="369639"/>
    <lineage>
        <taxon>Eukaryota</taxon>
        <taxon>Metazoa</taxon>
        <taxon>Chordata</taxon>
        <taxon>Craniata</taxon>
        <taxon>Vertebrata</taxon>
        <taxon>Euteleostomi</taxon>
        <taxon>Actinopterygii</taxon>
        <taxon>Neopterygii</taxon>
        <taxon>Teleostei</taxon>
        <taxon>Ostariophysi</taxon>
        <taxon>Cypriniformes</taxon>
        <taxon>Cyprinidae</taxon>
        <taxon>Acrossocheilinae</taxon>
        <taxon>Onychostoma</taxon>
    </lineage>
</organism>
<evidence type="ECO:0000313" key="4">
    <source>
        <dbReference type="EMBL" id="KAF4116641.1"/>
    </source>
</evidence>
<reference evidence="4 5" key="1">
    <citation type="submission" date="2020-04" db="EMBL/GenBank/DDBJ databases">
        <title>Chromosome-level genome assembly of a cyprinid fish Onychostoma macrolepis by integration of Nanopore Sequencing, Bionano and Hi-C technology.</title>
        <authorList>
            <person name="Wang D."/>
        </authorList>
    </citation>
    <scope>NUCLEOTIDE SEQUENCE [LARGE SCALE GENOMIC DNA]</scope>
    <source>
        <strain evidence="4">SWU-2019</strain>
        <tissue evidence="4">Muscle</tissue>
    </source>
</reference>
<feature type="compositionally biased region" description="Polar residues" evidence="1">
    <location>
        <begin position="277"/>
        <end position="286"/>
    </location>
</feature>
<dbReference type="AlphaFoldDB" id="A0A7J6DBX8"/>
<feature type="transmembrane region" description="Helical" evidence="2">
    <location>
        <begin position="234"/>
        <end position="256"/>
    </location>
</feature>
<feature type="region of interest" description="Disordered" evidence="1">
    <location>
        <begin position="267"/>
        <end position="286"/>
    </location>
</feature>
<evidence type="ECO:0000256" key="1">
    <source>
        <dbReference type="SAM" id="MobiDB-lite"/>
    </source>
</evidence>
<keyword evidence="2" id="KW-0472">Membrane</keyword>
<evidence type="ECO:0000256" key="2">
    <source>
        <dbReference type="SAM" id="Phobius"/>
    </source>
</evidence>
<protein>
    <recommendedName>
        <fullName evidence="6">Ig-like domain-containing protein</fullName>
    </recommendedName>
</protein>
<evidence type="ECO:0000313" key="5">
    <source>
        <dbReference type="Proteomes" id="UP000579812"/>
    </source>
</evidence>
<dbReference type="EMBL" id="JAAMOB010000003">
    <property type="protein sequence ID" value="KAF4116641.1"/>
    <property type="molecule type" value="Genomic_DNA"/>
</dbReference>
<keyword evidence="3" id="KW-0732">Signal</keyword>
<proteinExistence type="predicted"/>
<sequence>MSADNVLLLFTLLWTFTAVCQADEEISLSCDDVTGSVGKEVTLSCSVSLPNADCCIDFFKYYEMYEGSVICMNWFLRDSCEHRNSFTCRYTPTTAMTEQFRFFVVTTCGVKGTEFTVDLSDPTKPEIDIEHPEISVSCDDVTGSVGKEVTLSCSVSLPNADCCIDFFKYYEMYEGSVICMNWFLRDSCEHRNRFTCRYTPTTAMTEQFRFFVVTTCGVKGTEFTVDLSGPAAEIIVITGVSCLIFIIFIIVIVTCVKRLKNTNASGSQTRRERAASEEQTAMTTNV</sequence>
<comment type="caution">
    <text evidence="4">The sequence shown here is derived from an EMBL/GenBank/DDBJ whole genome shotgun (WGS) entry which is preliminary data.</text>
</comment>
<dbReference type="OrthoDB" id="8937644at2759"/>
<keyword evidence="2" id="KW-0812">Transmembrane</keyword>
<evidence type="ECO:0008006" key="6">
    <source>
        <dbReference type="Google" id="ProtNLM"/>
    </source>
</evidence>
<keyword evidence="2" id="KW-1133">Transmembrane helix</keyword>
<gene>
    <name evidence="4" type="ORF">G5714_004130</name>
</gene>